<keyword evidence="3" id="KW-1185">Reference proteome</keyword>
<accession>A0A5C3PSP1</accession>
<feature type="compositionally biased region" description="Low complexity" evidence="1">
    <location>
        <begin position="392"/>
        <end position="404"/>
    </location>
</feature>
<protein>
    <submittedName>
        <fullName evidence="2">Uncharacterized protein</fullName>
    </submittedName>
</protein>
<feature type="compositionally biased region" description="Acidic residues" evidence="1">
    <location>
        <begin position="246"/>
        <end position="279"/>
    </location>
</feature>
<dbReference type="EMBL" id="ML211003">
    <property type="protein sequence ID" value="TFK92197.1"/>
    <property type="molecule type" value="Genomic_DNA"/>
</dbReference>
<sequence>MNQNNFNNFNQLNAQGVPTMMNQPAFFSGQLGQTQGAPMQMQQLQQQQQQQHMGMQFAWPGWSPMMNGQQWAQPPPQGAMAQMPRFAQGPSQTSVVDITAAIAAAVRPILQENRSTPAGSDPEDERTLIAALRRGRAEGLTTRQAIEKLHNVNNHTAASWKDFYLDHDRKIFPKVYGLSASSTSSVSHRDGRADLARPGQRSYSSGYHRSTDSQANSSRSLSSKKKNAELLDKALAQAKKRRCVEEQSESESSSEEEENAEEEEGTEDEDNDQSSEDEANAGGTSRAAPSTRGRRGRTTHGIRVTEDDLRAMAKYKAERLHRWSDYPSKQGAWKEFSERPGNEKRTVNAWTCAARDHASKLEFYLQQYLADEQASESGAESTPPQQDDSRTSSRASSRASSQQTETEETTSRKRPAESSTRSDSINSESAAKRAKHDELAGLTQADSEEDEDDIVEVPQP</sequence>
<dbReference type="AlphaFoldDB" id="A0A5C3PSP1"/>
<reference evidence="2 3" key="1">
    <citation type="journal article" date="2019" name="Nat. Ecol. Evol.">
        <title>Megaphylogeny resolves global patterns of mushroom evolution.</title>
        <authorList>
            <person name="Varga T."/>
            <person name="Krizsan K."/>
            <person name="Foldi C."/>
            <person name="Dima B."/>
            <person name="Sanchez-Garcia M."/>
            <person name="Sanchez-Ramirez S."/>
            <person name="Szollosi G.J."/>
            <person name="Szarkandi J.G."/>
            <person name="Papp V."/>
            <person name="Albert L."/>
            <person name="Andreopoulos W."/>
            <person name="Angelini C."/>
            <person name="Antonin V."/>
            <person name="Barry K.W."/>
            <person name="Bougher N.L."/>
            <person name="Buchanan P."/>
            <person name="Buyck B."/>
            <person name="Bense V."/>
            <person name="Catcheside P."/>
            <person name="Chovatia M."/>
            <person name="Cooper J."/>
            <person name="Damon W."/>
            <person name="Desjardin D."/>
            <person name="Finy P."/>
            <person name="Geml J."/>
            <person name="Haridas S."/>
            <person name="Hughes K."/>
            <person name="Justo A."/>
            <person name="Karasinski D."/>
            <person name="Kautmanova I."/>
            <person name="Kiss B."/>
            <person name="Kocsube S."/>
            <person name="Kotiranta H."/>
            <person name="LaButti K.M."/>
            <person name="Lechner B.E."/>
            <person name="Liimatainen K."/>
            <person name="Lipzen A."/>
            <person name="Lukacs Z."/>
            <person name="Mihaltcheva S."/>
            <person name="Morgado L.N."/>
            <person name="Niskanen T."/>
            <person name="Noordeloos M.E."/>
            <person name="Ohm R.A."/>
            <person name="Ortiz-Santana B."/>
            <person name="Ovrebo C."/>
            <person name="Racz N."/>
            <person name="Riley R."/>
            <person name="Savchenko A."/>
            <person name="Shiryaev A."/>
            <person name="Soop K."/>
            <person name="Spirin V."/>
            <person name="Szebenyi C."/>
            <person name="Tomsovsky M."/>
            <person name="Tulloss R.E."/>
            <person name="Uehling J."/>
            <person name="Grigoriev I.V."/>
            <person name="Vagvolgyi C."/>
            <person name="Papp T."/>
            <person name="Martin F.M."/>
            <person name="Miettinen O."/>
            <person name="Hibbett D.S."/>
            <person name="Nagy L.G."/>
        </authorList>
    </citation>
    <scope>NUCLEOTIDE SEQUENCE [LARGE SCALE GENOMIC DNA]</scope>
    <source>
        <strain evidence="2 3">HHB13444</strain>
    </source>
</reference>
<gene>
    <name evidence="2" type="ORF">K466DRAFT_659461</name>
</gene>
<evidence type="ECO:0000256" key="1">
    <source>
        <dbReference type="SAM" id="MobiDB-lite"/>
    </source>
</evidence>
<dbReference type="Proteomes" id="UP000308197">
    <property type="component" value="Unassembled WGS sequence"/>
</dbReference>
<feature type="compositionally biased region" description="Polar residues" evidence="1">
    <location>
        <begin position="201"/>
        <end position="216"/>
    </location>
</feature>
<name>A0A5C3PSP1_9APHY</name>
<feature type="region of interest" description="Disordered" evidence="1">
    <location>
        <begin position="179"/>
        <end position="226"/>
    </location>
</feature>
<feature type="compositionally biased region" description="Polar residues" evidence="1">
    <location>
        <begin position="375"/>
        <end position="384"/>
    </location>
</feature>
<organism evidence="2 3">
    <name type="scientific">Polyporus arcularius HHB13444</name>
    <dbReference type="NCBI Taxonomy" id="1314778"/>
    <lineage>
        <taxon>Eukaryota</taxon>
        <taxon>Fungi</taxon>
        <taxon>Dikarya</taxon>
        <taxon>Basidiomycota</taxon>
        <taxon>Agaricomycotina</taxon>
        <taxon>Agaricomycetes</taxon>
        <taxon>Polyporales</taxon>
        <taxon>Polyporaceae</taxon>
        <taxon>Polyporus</taxon>
    </lineage>
</organism>
<feature type="compositionally biased region" description="Acidic residues" evidence="1">
    <location>
        <begin position="446"/>
        <end position="460"/>
    </location>
</feature>
<feature type="region of interest" description="Disordered" evidence="1">
    <location>
        <begin position="372"/>
        <end position="460"/>
    </location>
</feature>
<feature type="region of interest" description="Disordered" evidence="1">
    <location>
        <begin position="238"/>
        <end position="308"/>
    </location>
</feature>
<feature type="compositionally biased region" description="Polar residues" evidence="1">
    <location>
        <begin position="417"/>
        <end position="429"/>
    </location>
</feature>
<evidence type="ECO:0000313" key="3">
    <source>
        <dbReference type="Proteomes" id="UP000308197"/>
    </source>
</evidence>
<evidence type="ECO:0000313" key="2">
    <source>
        <dbReference type="EMBL" id="TFK92197.1"/>
    </source>
</evidence>
<proteinExistence type="predicted"/>
<dbReference type="InParanoid" id="A0A5C3PSP1"/>
<dbReference type="STRING" id="1314778.A0A5C3PSP1"/>